<keyword evidence="1" id="KW-1133">Transmembrane helix</keyword>
<dbReference type="SUPFAM" id="SSF48452">
    <property type="entry name" value="TPR-like"/>
    <property type="match status" value="2"/>
</dbReference>
<evidence type="ECO:0000256" key="1">
    <source>
        <dbReference type="SAM" id="Phobius"/>
    </source>
</evidence>
<protein>
    <submittedName>
        <fullName evidence="3">CHAT domain-containing tetratricopeptide repeat protein</fullName>
    </submittedName>
</protein>
<dbReference type="Proteomes" id="UP001254488">
    <property type="component" value="Unassembled WGS sequence"/>
</dbReference>
<dbReference type="Gene3D" id="1.25.40.10">
    <property type="entry name" value="Tetratricopeptide repeat domain"/>
    <property type="match status" value="2"/>
</dbReference>
<evidence type="ECO:0000259" key="2">
    <source>
        <dbReference type="Pfam" id="PF12770"/>
    </source>
</evidence>
<dbReference type="RefSeq" id="WP_311332344.1">
    <property type="nucleotide sequence ID" value="NZ_JAVRHZ010000002.1"/>
</dbReference>
<evidence type="ECO:0000313" key="3">
    <source>
        <dbReference type="EMBL" id="MDT0555390.1"/>
    </source>
</evidence>
<dbReference type="EMBL" id="JAVRHZ010000002">
    <property type="protein sequence ID" value="MDT0555390.1"/>
    <property type="molecule type" value="Genomic_DNA"/>
</dbReference>
<name>A0ABU2YC65_9FLAO</name>
<feature type="domain" description="CHAT" evidence="2">
    <location>
        <begin position="726"/>
        <end position="990"/>
    </location>
</feature>
<comment type="caution">
    <text evidence="3">The sequence shown here is derived from an EMBL/GenBank/DDBJ whole genome shotgun (WGS) entry which is preliminary data.</text>
</comment>
<organism evidence="3 4">
    <name type="scientific">Patiriisocius hiemis</name>
    <dbReference type="NCBI Taxonomy" id="3075604"/>
    <lineage>
        <taxon>Bacteria</taxon>
        <taxon>Pseudomonadati</taxon>
        <taxon>Bacteroidota</taxon>
        <taxon>Flavobacteriia</taxon>
        <taxon>Flavobacteriales</taxon>
        <taxon>Flavobacteriaceae</taxon>
        <taxon>Patiriisocius</taxon>
    </lineage>
</organism>
<accession>A0ABU2YC65</accession>
<reference evidence="3 4" key="1">
    <citation type="submission" date="2023-09" db="EMBL/GenBank/DDBJ databases">
        <authorList>
            <person name="Rey-Velasco X."/>
        </authorList>
    </citation>
    <scope>NUCLEOTIDE SEQUENCE [LARGE SCALE GENOMIC DNA]</scope>
    <source>
        <strain evidence="3 4">W242</strain>
    </source>
</reference>
<dbReference type="InterPro" id="IPR024983">
    <property type="entry name" value="CHAT_dom"/>
</dbReference>
<keyword evidence="1" id="KW-0812">Transmembrane</keyword>
<dbReference type="InterPro" id="IPR011990">
    <property type="entry name" value="TPR-like_helical_dom_sf"/>
</dbReference>
<proteinExistence type="predicted"/>
<gene>
    <name evidence="3" type="ORF">RM538_05200</name>
</gene>
<sequence length="1026" mass="117258">MKKIFLYLVLVLPINLLFSQDYLKNYNKAVTSFNNGWQKGDFSKWAEADSIFKSLENNKDIPTERAIWSSLYSLQMRLVRYPEKDLELLNTLLDNYEESNVKDKHLINLLNYYQLRYLLVNKNNSALENLKNSILELKKQDSIDFYTLSLTYNTLGQHYYDARDYTQAGVYFHKARHGYKKSQLDYLLSDAYQSISAAYYNTDKADSSIVYMEKAYNTLKSLKKPNQRKLGRLAFNLGMMHQGKTGGLTEAEFYLKESIEAERKAGNENTPSQVLNYTLLADNYYFIKDLKNAELYAQKAKSLSNEVLKEKDVYYKSLVGMTESRIETALGNHERSIAVINKVVEESIDYFGENDKFTLQAFKDKAIAEYAAGNFELAEEYYLRALAVSKIINRTFSTTAVLNGLIDIYFEEEMYDKALPYCLEEENILRKEIKSDSKLKITSKVRVAKALIGMENLLEAKLHLDTIETKIVDVKDNGLTSYYYNTLNEYYLKAYRKGEKDKLIKAKSNIDNLLKNVIEDKVYYNYQDSKIFYSKTIVPYIDNSLSVYHKLYNENPSEENLNSLFTLLEINKSSALLDGLLDSSLRAKQNIPESLTEKEVNAQNEINTINEELFTVKDDLRKKELIETQIKLTKKLDSIQAIYKKDYSNYYDAKTLQTPKSLEYYQERYVSSADAIIEYYVSDQNIYALIITQKEIQFLKINDAAAIKDASQKLREALVTQKPFMELSKSLSEKILPELDNSIRNIIFITDGVLSKIPFEVLSYNNEFLINAFTISYAGSLQLYDEQVKVAKNTKMKWLGYAPKYKDASLSSNTVEVNEIGKIINGNSVTGTNATKESFINQSKDYSVVHLATHGKLSNINPMLNSLVFYGEDEESSELSASEIYGLDLNANLAVLSACDTGSGKIEAGEGVMSMSRAFTYAGVSSTIVSLWKVPDQQTSKIMVSFYENLEKGQPKNEALKNAKLSFITNTDDENLKHPYYWAGFILTGDVGEINTRINPFWYVLGGGVLVLAGLFFYNKSKKKTA</sequence>
<dbReference type="PANTHER" id="PTHR10098:SF108">
    <property type="entry name" value="TETRATRICOPEPTIDE REPEAT PROTEIN 28"/>
    <property type="match status" value="1"/>
</dbReference>
<feature type="transmembrane region" description="Helical" evidence="1">
    <location>
        <begin position="1001"/>
        <end position="1018"/>
    </location>
</feature>
<keyword evidence="4" id="KW-1185">Reference proteome</keyword>
<keyword evidence="1" id="KW-0472">Membrane</keyword>
<dbReference type="Pfam" id="PF12770">
    <property type="entry name" value="CHAT"/>
    <property type="match status" value="1"/>
</dbReference>
<evidence type="ECO:0000313" key="4">
    <source>
        <dbReference type="Proteomes" id="UP001254488"/>
    </source>
</evidence>
<dbReference type="PANTHER" id="PTHR10098">
    <property type="entry name" value="RAPSYN-RELATED"/>
    <property type="match status" value="1"/>
</dbReference>